<dbReference type="RefSeq" id="WP_133554203.1">
    <property type="nucleotide sequence ID" value="NZ_SNWM01000002.1"/>
</dbReference>
<dbReference type="Proteomes" id="UP000295499">
    <property type="component" value="Unassembled WGS sequence"/>
</dbReference>
<reference evidence="1 2" key="1">
    <citation type="submission" date="2019-03" db="EMBL/GenBank/DDBJ databases">
        <title>Genomic Encyclopedia of Archaeal and Bacterial Type Strains, Phase II (KMG-II): from individual species to whole genera.</title>
        <authorList>
            <person name="Goeker M."/>
        </authorList>
    </citation>
    <scope>NUCLEOTIDE SEQUENCE [LARGE SCALE GENOMIC DNA]</scope>
    <source>
        <strain evidence="1 2">DSM 19034</strain>
    </source>
</reference>
<keyword evidence="2" id="KW-1185">Reference proteome</keyword>
<evidence type="ECO:0000313" key="2">
    <source>
        <dbReference type="Proteomes" id="UP000295499"/>
    </source>
</evidence>
<evidence type="ECO:0000313" key="1">
    <source>
        <dbReference type="EMBL" id="TDO22656.1"/>
    </source>
</evidence>
<dbReference type="EMBL" id="SNWM01000002">
    <property type="protein sequence ID" value="TDO22656.1"/>
    <property type="molecule type" value="Genomic_DNA"/>
</dbReference>
<organism evidence="1 2">
    <name type="scientific">Pedobacter duraquae</name>
    <dbReference type="NCBI Taxonomy" id="425511"/>
    <lineage>
        <taxon>Bacteria</taxon>
        <taxon>Pseudomonadati</taxon>
        <taxon>Bacteroidota</taxon>
        <taxon>Sphingobacteriia</taxon>
        <taxon>Sphingobacteriales</taxon>
        <taxon>Sphingobacteriaceae</taxon>
        <taxon>Pedobacter</taxon>
    </lineage>
</organism>
<sequence>MAQKIKIYTDDNSRAATLLDFYDLIDVRDCVIIGYEDVDQVPAIRRLLTDHGIEIQEILLV</sequence>
<name>A0A4R6IL35_9SPHI</name>
<proteinExistence type="predicted"/>
<accession>A0A4R6IL35</accession>
<gene>
    <name evidence="1" type="ORF">CLV32_1636</name>
</gene>
<comment type="caution">
    <text evidence="1">The sequence shown here is derived from an EMBL/GenBank/DDBJ whole genome shotgun (WGS) entry which is preliminary data.</text>
</comment>
<protein>
    <submittedName>
        <fullName evidence="1">Uncharacterized protein</fullName>
    </submittedName>
</protein>
<dbReference type="AlphaFoldDB" id="A0A4R6IL35"/>